<feature type="transmembrane region" description="Helical" evidence="13">
    <location>
        <begin position="175"/>
        <end position="192"/>
    </location>
</feature>
<dbReference type="InterPro" id="IPR008915">
    <property type="entry name" value="Peptidase_M50"/>
</dbReference>
<proteinExistence type="inferred from homology"/>
<dbReference type="EMBL" id="DVHA01000281">
    <property type="protein sequence ID" value="HIR61625.1"/>
    <property type="molecule type" value="Genomic_DNA"/>
</dbReference>
<reference evidence="15" key="1">
    <citation type="submission" date="2020-10" db="EMBL/GenBank/DDBJ databases">
        <authorList>
            <person name="Gilroy R."/>
        </authorList>
    </citation>
    <scope>NUCLEOTIDE SEQUENCE</scope>
    <source>
        <strain evidence="15">CHK189-12415</strain>
    </source>
</reference>
<feature type="transmembrane region" description="Helical" evidence="13">
    <location>
        <begin position="87"/>
        <end position="109"/>
    </location>
</feature>
<dbReference type="GO" id="GO:0006508">
    <property type="term" value="P:proteolysis"/>
    <property type="evidence" value="ECO:0007669"/>
    <property type="project" value="UniProtKB-KW"/>
</dbReference>
<evidence type="ECO:0000256" key="1">
    <source>
        <dbReference type="ARBA" id="ARBA00001947"/>
    </source>
</evidence>
<keyword evidence="9" id="KW-0862">Zinc</keyword>
<comment type="similarity">
    <text evidence="3">Belongs to the peptidase M50B family.</text>
</comment>
<keyword evidence="6 13" id="KW-0812">Transmembrane</keyword>
<dbReference type="Proteomes" id="UP000824241">
    <property type="component" value="Unassembled WGS sequence"/>
</dbReference>
<evidence type="ECO:0000256" key="12">
    <source>
        <dbReference type="ARBA" id="ARBA00023136"/>
    </source>
</evidence>
<comment type="subcellular location">
    <subcellularLocation>
        <location evidence="2">Cell membrane</location>
        <topology evidence="2">Multi-pass membrane protein</topology>
    </subcellularLocation>
</comment>
<evidence type="ECO:0000256" key="6">
    <source>
        <dbReference type="ARBA" id="ARBA00022692"/>
    </source>
</evidence>
<reference evidence="15" key="2">
    <citation type="journal article" date="2021" name="PeerJ">
        <title>Extensive microbial diversity within the chicken gut microbiome revealed by metagenomics and culture.</title>
        <authorList>
            <person name="Gilroy R."/>
            <person name="Ravi A."/>
            <person name="Getino M."/>
            <person name="Pursley I."/>
            <person name="Horton D.L."/>
            <person name="Alikhan N.F."/>
            <person name="Baker D."/>
            <person name="Gharbi K."/>
            <person name="Hall N."/>
            <person name="Watson M."/>
            <person name="Adriaenssens E.M."/>
            <person name="Foster-Nyarko E."/>
            <person name="Jarju S."/>
            <person name="Secka A."/>
            <person name="Antonio M."/>
            <person name="Oren A."/>
            <person name="Chaudhuri R.R."/>
            <person name="La Ragione R."/>
            <person name="Hildebrand F."/>
            <person name="Pallen M.J."/>
        </authorList>
    </citation>
    <scope>NUCLEOTIDE SEQUENCE</scope>
    <source>
        <strain evidence="15">CHK189-12415</strain>
    </source>
</reference>
<evidence type="ECO:0000256" key="7">
    <source>
        <dbReference type="ARBA" id="ARBA00022723"/>
    </source>
</evidence>
<protein>
    <submittedName>
        <fullName evidence="15">Site-2 protease family protein</fullName>
    </submittedName>
</protein>
<evidence type="ECO:0000256" key="3">
    <source>
        <dbReference type="ARBA" id="ARBA00007931"/>
    </source>
</evidence>
<evidence type="ECO:0000313" key="15">
    <source>
        <dbReference type="EMBL" id="HIR61625.1"/>
    </source>
</evidence>
<keyword evidence="11" id="KW-0482">Metalloprotease</keyword>
<evidence type="ECO:0000259" key="14">
    <source>
        <dbReference type="Pfam" id="PF02163"/>
    </source>
</evidence>
<evidence type="ECO:0000256" key="11">
    <source>
        <dbReference type="ARBA" id="ARBA00023049"/>
    </source>
</evidence>
<accession>A0A9D1DZ01</accession>
<dbReference type="GO" id="GO:0046872">
    <property type="term" value="F:metal ion binding"/>
    <property type="evidence" value="ECO:0007669"/>
    <property type="project" value="UniProtKB-KW"/>
</dbReference>
<feature type="domain" description="Peptidase M50" evidence="14">
    <location>
        <begin position="124"/>
        <end position="185"/>
    </location>
</feature>
<dbReference type="PANTHER" id="PTHR35864">
    <property type="entry name" value="ZINC METALLOPROTEASE MJ0611-RELATED"/>
    <property type="match status" value="1"/>
</dbReference>
<evidence type="ECO:0000256" key="10">
    <source>
        <dbReference type="ARBA" id="ARBA00022989"/>
    </source>
</evidence>
<evidence type="ECO:0000256" key="5">
    <source>
        <dbReference type="ARBA" id="ARBA00022670"/>
    </source>
</evidence>
<dbReference type="AlphaFoldDB" id="A0A9D1DZ01"/>
<sequence length="222" mass="25044">MNTYLIQNIYRYLIYGVALLTALPFHEFAHAWTANKLGDPTARYQGRLTLNPLKHLDPIGSILMIVCGIGWARPVPINPYNFKNPKVGMAISSLAGPVSNLLLAYISMIGYKLSSIASYYAPGIFTSNLMYIFATLISVNIGLAVFNIIPVPPLDGSRILNLVLPERMYFQVMRYERVIMVILMVVVYFGFLNRPLSICRSVAFDLLDFLTGWIDMLWRLIA</sequence>
<dbReference type="CDD" id="cd06158">
    <property type="entry name" value="S2P-M50_like_1"/>
    <property type="match status" value="1"/>
</dbReference>
<dbReference type="GO" id="GO:0008237">
    <property type="term" value="F:metallopeptidase activity"/>
    <property type="evidence" value="ECO:0007669"/>
    <property type="project" value="UniProtKB-KW"/>
</dbReference>
<keyword evidence="4" id="KW-1003">Cell membrane</keyword>
<name>A0A9D1DZ01_9FIRM</name>
<feature type="transmembrane region" description="Helical" evidence="13">
    <location>
        <begin position="12"/>
        <end position="32"/>
    </location>
</feature>
<keyword evidence="8" id="KW-0378">Hydrolase</keyword>
<keyword evidence="7" id="KW-0479">Metal-binding</keyword>
<dbReference type="InterPro" id="IPR052348">
    <property type="entry name" value="Metallopeptidase_M50B"/>
</dbReference>
<evidence type="ECO:0000313" key="16">
    <source>
        <dbReference type="Proteomes" id="UP000824241"/>
    </source>
</evidence>
<keyword evidence="5 15" id="KW-0645">Protease</keyword>
<evidence type="ECO:0000256" key="13">
    <source>
        <dbReference type="SAM" id="Phobius"/>
    </source>
</evidence>
<keyword evidence="12 13" id="KW-0472">Membrane</keyword>
<feature type="transmembrane region" description="Helical" evidence="13">
    <location>
        <begin position="58"/>
        <end position="75"/>
    </location>
</feature>
<comment type="caution">
    <text evidence="15">The sequence shown here is derived from an EMBL/GenBank/DDBJ whole genome shotgun (WGS) entry which is preliminary data.</text>
</comment>
<evidence type="ECO:0000256" key="4">
    <source>
        <dbReference type="ARBA" id="ARBA00022475"/>
    </source>
</evidence>
<comment type="cofactor">
    <cofactor evidence="1">
        <name>Zn(2+)</name>
        <dbReference type="ChEBI" id="CHEBI:29105"/>
    </cofactor>
</comment>
<evidence type="ECO:0000256" key="2">
    <source>
        <dbReference type="ARBA" id="ARBA00004651"/>
    </source>
</evidence>
<dbReference type="Pfam" id="PF02163">
    <property type="entry name" value="Peptidase_M50"/>
    <property type="match status" value="1"/>
</dbReference>
<organism evidence="15 16">
    <name type="scientific">Candidatus Faecivivens stercoravium</name>
    <dbReference type="NCBI Taxonomy" id="2840803"/>
    <lineage>
        <taxon>Bacteria</taxon>
        <taxon>Bacillati</taxon>
        <taxon>Bacillota</taxon>
        <taxon>Clostridia</taxon>
        <taxon>Eubacteriales</taxon>
        <taxon>Oscillospiraceae</taxon>
        <taxon>Oscillospiraceae incertae sedis</taxon>
        <taxon>Candidatus Faecivivens</taxon>
    </lineage>
</organism>
<dbReference type="PANTHER" id="PTHR35864:SF1">
    <property type="entry name" value="ZINC METALLOPROTEASE YWHC-RELATED"/>
    <property type="match status" value="1"/>
</dbReference>
<keyword evidence="10 13" id="KW-1133">Transmembrane helix</keyword>
<dbReference type="InterPro" id="IPR044537">
    <property type="entry name" value="Rip2-like"/>
</dbReference>
<gene>
    <name evidence="15" type="ORF">IAB37_08640</name>
</gene>
<feature type="transmembrane region" description="Helical" evidence="13">
    <location>
        <begin position="129"/>
        <end position="154"/>
    </location>
</feature>
<evidence type="ECO:0000256" key="9">
    <source>
        <dbReference type="ARBA" id="ARBA00022833"/>
    </source>
</evidence>
<evidence type="ECO:0000256" key="8">
    <source>
        <dbReference type="ARBA" id="ARBA00022801"/>
    </source>
</evidence>
<dbReference type="GO" id="GO:0005886">
    <property type="term" value="C:plasma membrane"/>
    <property type="evidence" value="ECO:0007669"/>
    <property type="project" value="UniProtKB-SubCell"/>
</dbReference>